<protein>
    <submittedName>
        <fullName evidence="2">Uncharacterized protein</fullName>
    </submittedName>
</protein>
<evidence type="ECO:0000313" key="2">
    <source>
        <dbReference type="EMBL" id="GBN54174.1"/>
    </source>
</evidence>
<name>A0A4Y2PS48_ARAVE</name>
<evidence type="ECO:0000256" key="1">
    <source>
        <dbReference type="SAM" id="MobiDB-lite"/>
    </source>
</evidence>
<accession>A0A4Y2PS48</accession>
<organism evidence="2 3">
    <name type="scientific">Araneus ventricosus</name>
    <name type="common">Orbweaver spider</name>
    <name type="synonym">Epeira ventricosa</name>
    <dbReference type="NCBI Taxonomy" id="182803"/>
    <lineage>
        <taxon>Eukaryota</taxon>
        <taxon>Metazoa</taxon>
        <taxon>Ecdysozoa</taxon>
        <taxon>Arthropoda</taxon>
        <taxon>Chelicerata</taxon>
        <taxon>Arachnida</taxon>
        <taxon>Araneae</taxon>
        <taxon>Araneomorphae</taxon>
        <taxon>Entelegynae</taxon>
        <taxon>Araneoidea</taxon>
        <taxon>Araneidae</taxon>
        <taxon>Araneus</taxon>
    </lineage>
</organism>
<dbReference type="AlphaFoldDB" id="A0A4Y2PS48"/>
<dbReference type="Proteomes" id="UP000499080">
    <property type="component" value="Unassembled WGS sequence"/>
</dbReference>
<reference evidence="2 3" key="1">
    <citation type="journal article" date="2019" name="Sci. Rep.">
        <title>Orb-weaving spider Araneus ventricosus genome elucidates the spidroin gene catalogue.</title>
        <authorList>
            <person name="Kono N."/>
            <person name="Nakamura H."/>
            <person name="Ohtoshi R."/>
            <person name="Moran D.A.P."/>
            <person name="Shinohara A."/>
            <person name="Yoshida Y."/>
            <person name="Fujiwara M."/>
            <person name="Mori M."/>
            <person name="Tomita M."/>
            <person name="Arakawa K."/>
        </authorList>
    </citation>
    <scope>NUCLEOTIDE SEQUENCE [LARGE SCALE GENOMIC DNA]</scope>
</reference>
<gene>
    <name evidence="2" type="ORF">AVEN_130040_1</name>
</gene>
<sequence>MLSLLAGTRGTKPCSSQLPSAGGSNRNAWRRQQALQLQGSRFLAFDTLNQARMDVRTIFRREQTGLVIAAQTVIKVASPTLRGKRPSHGCTYGFTSFKK</sequence>
<feature type="region of interest" description="Disordered" evidence="1">
    <location>
        <begin position="1"/>
        <end position="30"/>
    </location>
</feature>
<proteinExistence type="predicted"/>
<comment type="caution">
    <text evidence="2">The sequence shown here is derived from an EMBL/GenBank/DDBJ whole genome shotgun (WGS) entry which is preliminary data.</text>
</comment>
<evidence type="ECO:0000313" key="3">
    <source>
        <dbReference type="Proteomes" id="UP000499080"/>
    </source>
</evidence>
<feature type="compositionally biased region" description="Polar residues" evidence="1">
    <location>
        <begin position="13"/>
        <end position="27"/>
    </location>
</feature>
<dbReference type="EMBL" id="BGPR01295101">
    <property type="protein sequence ID" value="GBN54174.1"/>
    <property type="molecule type" value="Genomic_DNA"/>
</dbReference>
<keyword evidence="3" id="KW-1185">Reference proteome</keyword>